<reference evidence="6" key="1">
    <citation type="submission" date="2018-05" db="EMBL/GenBank/DDBJ databases">
        <authorList>
            <person name="Li X."/>
        </authorList>
    </citation>
    <scope>NUCLEOTIDE SEQUENCE [LARGE SCALE GENOMIC DNA]</scope>
    <source>
        <strain evidence="6">HKS-05</strain>
    </source>
</reference>
<dbReference type="RefSeq" id="WP_111457622.1">
    <property type="nucleotide sequence ID" value="NZ_QFYP01000001.1"/>
</dbReference>
<dbReference type="GO" id="GO:0003677">
    <property type="term" value="F:DNA binding"/>
    <property type="evidence" value="ECO:0007669"/>
    <property type="project" value="UniProtKB-KW"/>
</dbReference>
<feature type="domain" description="HTH hxlR-type" evidence="4">
    <location>
        <begin position="12"/>
        <end position="110"/>
    </location>
</feature>
<dbReference type="InterPro" id="IPR036390">
    <property type="entry name" value="WH_DNA-bd_sf"/>
</dbReference>
<organism evidence="5 6">
    <name type="scientific">Phenylobacterium hankyongense</name>
    <dbReference type="NCBI Taxonomy" id="1813876"/>
    <lineage>
        <taxon>Bacteria</taxon>
        <taxon>Pseudomonadati</taxon>
        <taxon>Pseudomonadota</taxon>
        <taxon>Alphaproteobacteria</taxon>
        <taxon>Caulobacterales</taxon>
        <taxon>Caulobacteraceae</taxon>
        <taxon>Phenylobacterium</taxon>
    </lineage>
</organism>
<sequence length="121" mass="13753">MVETLLKPRSACPIAHSLDLLGDRWTLLLVRDLLVGKRRFGDFLGSRERITTSVLAERLARLEAAGVARKVAYQIRPERFEYELTEAGRALLPLLQEFCRWGNEHIAGTMKPPGDFMSRSE</sequence>
<dbReference type="SUPFAM" id="SSF46785">
    <property type="entry name" value="Winged helix' DNA-binding domain"/>
    <property type="match status" value="1"/>
</dbReference>
<dbReference type="PANTHER" id="PTHR33204">
    <property type="entry name" value="TRANSCRIPTIONAL REGULATOR, MARR FAMILY"/>
    <property type="match status" value="1"/>
</dbReference>
<evidence type="ECO:0000256" key="1">
    <source>
        <dbReference type="ARBA" id="ARBA00023015"/>
    </source>
</evidence>
<accession>A0A328B0A0</accession>
<keyword evidence="3" id="KW-0804">Transcription</keyword>
<keyword evidence="2" id="KW-0238">DNA-binding</keyword>
<evidence type="ECO:0000256" key="2">
    <source>
        <dbReference type="ARBA" id="ARBA00023125"/>
    </source>
</evidence>
<evidence type="ECO:0000256" key="3">
    <source>
        <dbReference type="ARBA" id="ARBA00023163"/>
    </source>
</evidence>
<dbReference type="OrthoDB" id="9782219at2"/>
<evidence type="ECO:0000259" key="4">
    <source>
        <dbReference type="PROSITE" id="PS51118"/>
    </source>
</evidence>
<dbReference type="PANTHER" id="PTHR33204:SF37">
    <property type="entry name" value="HTH-TYPE TRANSCRIPTIONAL REGULATOR YODB"/>
    <property type="match status" value="1"/>
</dbReference>
<keyword evidence="1" id="KW-0805">Transcription regulation</keyword>
<dbReference type="InterPro" id="IPR002577">
    <property type="entry name" value="HTH_HxlR"/>
</dbReference>
<dbReference type="AlphaFoldDB" id="A0A328B0A0"/>
<dbReference type="Pfam" id="PF01638">
    <property type="entry name" value="HxlR"/>
    <property type="match status" value="1"/>
</dbReference>
<evidence type="ECO:0000313" key="5">
    <source>
        <dbReference type="EMBL" id="RAK60329.1"/>
    </source>
</evidence>
<dbReference type="EMBL" id="QFYP01000001">
    <property type="protein sequence ID" value="RAK60329.1"/>
    <property type="molecule type" value="Genomic_DNA"/>
</dbReference>
<gene>
    <name evidence="5" type="ORF">DJ021_11185</name>
</gene>
<comment type="caution">
    <text evidence="5">The sequence shown here is derived from an EMBL/GenBank/DDBJ whole genome shotgun (WGS) entry which is preliminary data.</text>
</comment>
<keyword evidence="6" id="KW-1185">Reference proteome</keyword>
<evidence type="ECO:0000313" key="6">
    <source>
        <dbReference type="Proteomes" id="UP000249842"/>
    </source>
</evidence>
<name>A0A328B0A0_9CAUL</name>
<dbReference type="Gene3D" id="1.10.10.10">
    <property type="entry name" value="Winged helix-like DNA-binding domain superfamily/Winged helix DNA-binding domain"/>
    <property type="match status" value="1"/>
</dbReference>
<dbReference type="Proteomes" id="UP000249842">
    <property type="component" value="Unassembled WGS sequence"/>
</dbReference>
<proteinExistence type="predicted"/>
<dbReference type="InterPro" id="IPR036388">
    <property type="entry name" value="WH-like_DNA-bd_sf"/>
</dbReference>
<protein>
    <submittedName>
        <fullName evidence="5">Transcriptional regulator</fullName>
    </submittedName>
</protein>
<dbReference type="PROSITE" id="PS51118">
    <property type="entry name" value="HTH_HXLR"/>
    <property type="match status" value="1"/>
</dbReference>